<dbReference type="InterPro" id="IPR018117">
    <property type="entry name" value="C5_DNA_meth_AS"/>
</dbReference>
<evidence type="ECO:0000256" key="1">
    <source>
        <dbReference type="ARBA" id="ARBA00022603"/>
    </source>
</evidence>
<dbReference type="GO" id="GO:0003886">
    <property type="term" value="F:DNA (cytosine-5-)-methyltransferase activity"/>
    <property type="evidence" value="ECO:0007669"/>
    <property type="project" value="UniProtKB-EC"/>
</dbReference>
<accession>A0ABY9HAG2</accession>
<dbReference type="NCBIfam" id="TIGR00675">
    <property type="entry name" value="dcm"/>
    <property type="match status" value="1"/>
</dbReference>
<proteinExistence type="inferred from homology"/>
<keyword evidence="1 5" id="KW-0489">Methyltransferase</keyword>
<dbReference type="Proteomes" id="UP001237011">
    <property type="component" value="Chromosome"/>
</dbReference>
<feature type="active site" evidence="5">
    <location>
        <position position="143"/>
    </location>
</feature>
<evidence type="ECO:0000256" key="6">
    <source>
        <dbReference type="RuleBase" id="RU000416"/>
    </source>
</evidence>
<gene>
    <name evidence="8" type="primary">dcm</name>
    <name evidence="8" type="ORF">Q8852_02575</name>
</gene>
<evidence type="ECO:0000313" key="8">
    <source>
        <dbReference type="EMBL" id="WLP85184.1"/>
    </source>
</evidence>
<dbReference type="PANTHER" id="PTHR46098:SF1">
    <property type="entry name" value="TRNA (CYTOSINE(38)-C(5))-METHYLTRANSFERASE"/>
    <property type="match status" value="1"/>
</dbReference>
<dbReference type="EC" id="2.1.1.37" evidence="7"/>
<dbReference type="CDD" id="cd00315">
    <property type="entry name" value="Cyt_C5_DNA_methylase"/>
    <property type="match status" value="1"/>
</dbReference>
<dbReference type="PRINTS" id="PR00105">
    <property type="entry name" value="C5METTRFRASE"/>
</dbReference>
<evidence type="ECO:0000256" key="2">
    <source>
        <dbReference type="ARBA" id="ARBA00022679"/>
    </source>
</evidence>
<dbReference type="Pfam" id="PF00145">
    <property type="entry name" value="DNA_methylase"/>
    <property type="match status" value="1"/>
</dbReference>
<sequence length="491" mass="56013">MQGGKRENSGRKLLPENEKKKGITIYLSQDDYQNIESSIIGNSFSSKCNWILHYGIEKYLQEQKSEIKFIDLFAGLGGIRIGFEQGFKTLGLKTKCVFSSEIKKHAIAAYKHNFNDEKIFGDITKISTSEIPDFDFLLAGFPCQPFSSAGNRLGFNDTRGTLFFDIERILKDKQPYGFILENVEGLVTHDGGNTLAVIINSLNDLGYITNYEVIDSAKFGLAQSRKRIYIVGVKKGSIDLHQNFIYSTASFQDIQENIQLESKSDFVTKLLQNYSPKELFGKSIRDKRGGSDNIHSWDIDAKGKTTAKQKELLNTLLKERRKKKWAEEIGIPWMDGMPLTLKQIQTFYNDDNLQEMLDDLVDKKYLVLEHPKTLVDNKRVYDESKPMGYNIVTGKLSYEFSRVLDPSGITPTLVATDIEKIGVYDNDNIRKLTIREGLRLFGFPETYSLEFLKYREAFDLLGNTVCVPVIKQIAQKLAANYKQHNKEIKNK</sequence>
<dbReference type="InterPro" id="IPR050750">
    <property type="entry name" value="C5-MTase"/>
</dbReference>
<reference evidence="8" key="1">
    <citation type="submission" date="2023-08" db="EMBL/GenBank/DDBJ databases">
        <title>Complete genome sequence of Mycoplasma seminis 2200.</title>
        <authorList>
            <person name="Spergser J."/>
        </authorList>
    </citation>
    <scope>NUCLEOTIDE SEQUENCE [LARGE SCALE GENOMIC DNA]</scope>
    <source>
        <strain evidence="8">2200</strain>
    </source>
</reference>
<protein>
    <recommendedName>
        <fullName evidence="7">Cytosine-specific methyltransferase</fullName>
        <ecNumber evidence="7">2.1.1.37</ecNumber>
    </recommendedName>
</protein>
<evidence type="ECO:0000256" key="4">
    <source>
        <dbReference type="ARBA" id="ARBA00022747"/>
    </source>
</evidence>
<comment type="catalytic activity">
    <reaction evidence="7">
        <text>a 2'-deoxycytidine in DNA + S-adenosyl-L-methionine = a 5-methyl-2'-deoxycytidine in DNA + S-adenosyl-L-homocysteine + H(+)</text>
        <dbReference type="Rhea" id="RHEA:13681"/>
        <dbReference type="Rhea" id="RHEA-COMP:11369"/>
        <dbReference type="Rhea" id="RHEA-COMP:11370"/>
        <dbReference type="ChEBI" id="CHEBI:15378"/>
        <dbReference type="ChEBI" id="CHEBI:57856"/>
        <dbReference type="ChEBI" id="CHEBI:59789"/>
        <dbReference type="ChEBI" id="CHEBI:85452"/>
        <dbReference type="ChEBI" id="CHEBI:85454"/>
        <dbReference type="EC" id="2.1.1.37"/>
    </reaction>
</comment>
<dbReference type="PROSITE" id="PS00094">
    <property type="entry name" value="C5_MTASE_1"/>
    <property type="match status" value="1"/>
</dbReference>
<dbReference type="InterPro" id="IPR001525">
    <property type="entry name" value="C5_MeTfrase"/>
</dbReference>
<dbReference type="RefSeq" id="WP_305937621.1">
    <property type="nucleotide sequence ID" value="NZ_CP132191.1"/>
</dbReference>
<dbReference type="GO" id="GO:0032259">
    <property type="term" value="P:methylation"/>
    <property type="evidence" value="ECO:0007669"/>
    <property type="project" value="UniProtKB-KW"/>
</dbReference>
<keyword evidence="9" id="KW-1185">Reference proteome</keyword>
<evidence type="ECO:0000256" key="3">
    <source>
        <dbReference type="ARBA" id="ARBA00022691"/>
    </source>
</evidence>
<evidence type="ECO:0000256" key="7">
    <source>
        <dbReference type="RuleBase" id="RU000417"/>
    </source>
</evidence>
<dbReference type="InterPro" id="IPR029063">
    <property type="entry name" value="SAM-dependent_MTases_sf"/>
</dbReference>
<evidence type="ECO:0000313" key="9">
    <source>
        <dbReference type="Proteomes" id="UP001237011"/>
    </source>
</evidence>
<name>A0ABY9HAG2_9MOLU</name>
<dbReference type="PANTHER" id="PTHR46098">
    <property type="entry name" value="TRNA (CYTOSINE(38)-C(5))-METHYLTRANSFERASE"/>
    <property type="match status" value="1"/>
</dbReference>
<dbReference type="EMBL" id="CP132191">
    <property type="protein sequence ID" value="WLP85184.1"/>
    <property type="molecule type" value="Genomic_DNA"/>
</dbReference>
<evidence type="ECO:0000256" key="5">
    <source>
        <dbReference type="PROSITE-ProRule" id="PRU01016"/>
    </source>
</evidence>
<organism evidence="8 9">
    <name type="scientific">Mycoplasma seminis</name>
    <dbReference type="NCBI Taxonomy" id="512749"/>
    <lineage>
        <taxon>Bacteria</taxon>
        <taxon>Bacillati</taxon>
        <taxon>Mycoplasmatota</taxon>
        <taxon>Mollicutes</taxon>
        <taxon>Mycoplasmataceae</taxon>
        <taxon>Mycoplasma</taxon>
    </lineage>
</organism>
<dbReference type="Gene3D" id="3.90.120.10">
    <property type="entry name" value="DNA Methylase, subunit A, domain 2"/>
    <property type="match status" value="1"/>
</dbReference>
<comment type="similarity">
    <text evidence="5 6">Belongs to the class I-like SAM-binding methyltransferase superfamily. C5-methyltransferase family.</text>
</comment>
<dbReference type="PROSITE" id="PS51679">
    <property type="entry name" value="SAM_MT_C5"/>
    <property type="match status" value="1"/>
</dbReference>
<keyword evidence="3 5" id="KW-0949">S-adenosyl-L-methionine</keyword>
<dbReference type="SUPFAM" id="SSF53335">
    <property type="entry name" value="S-adenosyl-L-methionine-dependent methyltransferases"/>
    <property type="match status" value="1"/>
</dbReference>
<dbReference type="Gene3D" id="3.40.50.150">
    <property type="entry name" value="Vaccinia Virus protein VP39"/>
    <property type="match status" value="1"/>
</dbReference>
<keyword evidence="2 5" id="KW-0808">Transferase</keyword>
<keyword evidence="4" id="KW-0680">Restriction system</keyword>